<evidence type="ECO:0000313" key="2">
    <source>
        <dbReference type="Proteomes" id="UP000594014"/>
    </source>
</evidence>
<accession>A0ACD1AFD3</accession>
<proteinExistence type="predicted"/>
<gene>
    <name evidence="1" type="ORF">FRZ06_17395</name>
</gene>
<reference evidence="1" key="1">
    <citation type="submission" date="2019-08" db="EMBL/GenBank/DDBJ databases">
        <title>Genome sequence of Clostridiales bacterium MT110.</title>
        <authorList>
            <person name="Cao J."/>
        </authorList>
    </citation>
    <scope>NUCLEOTIDE SEQUENCE</scope>
    <source>
        <strain evidence="1">MT110</strain>
    </source>
</reference>
<name>A0ACD1AFD3_9FIRM</name>
<keyword evidence="2" id="KW-1185">Reference proteome</keyword>
<dbReference type="EMBL" id="CP042469">
    <property type="protein sequence ID" value="QOX64994.1"/>
    <property type="molecule type" value="Genomic_DNA"/>
</dbReference>
<sequence>MRMKGNNRLDEMQEQKLLRIEHFGVWFAFWGLFAAIIIQLIIGGAGVLREIAGECIVFMLLAFYLLVACIKNGIWDRKLVPSLKTHLLISLAGGTATGIINVAASYHNYGKLYGAIAAGVFTMAFTFLLTLLALSFAAVIYRKRAAALERRGDENDLDKR</sequence>
<protein>
    <submittedName>
        <fullName evidence="1">Uncharacterized protein</fullName>
    </submittedName>
</protein>
<organism evidence="1 2">
    <name type="scientific">Anoxybacterium hadale</name>
    <dbReference type="NCBI Taxonomy" id="3408580"/>
    <lineage>
        <taxon>Bacteria</taxon>
        <taxon>Bacillati</taxon>
        <taxon>Bacillota</taxon>
        <taxon>Clostridia</taxon>
        <taxon>Peptostreptococcales</taxon>
        <taxon>Anaerovoracaceae</taxon>
        <taxon>Anoxybacterium</taxon>
    </lineage>
</organism>
<dbReference type="Proteomes" id="UP000594014">
    <property type="component" value="Chromosome"/>
</dbReference>
<evidence type="ECO:0000313" key="1">
    <source>
        <dbReference type="EMBL" id="QOX64994.1"/>
    </source>
</evidence>